<evidence type="ECO:0000259" key="5">
    <source>
        <dbReference type="Pfam" id="PF00728"/>
    </source>
</evidence>
<dbReference type="Gene3D" id="3.20.20.80">
    <property type="entry name" value="Glycosidases"/>
    <property type="match status" value="1"/>
</dbReference>
<evidence type="ECO:0000313" key="6">
    <source>
        <dbReference type="EMBL" id="HEM66849.1"/>
    </source>
</evidence>
<feature type="domain" description="Glycoside hydrolase family 20 catalytic" evidence="5">
    <location>
        <begin position="99"/>
        <end position="346"/>
    </location>
</feature>
<dbReference type="SUPFAM" id="SSF51445">
    <property type="entry name" value="(Trans)glycosidases"/>
    <property type="match status" value="1"/>
</dbReference>
<organism evidence="6">
    <name type="scientific">Ignisphaera aggregans</name>
    <dbReference type="NCBI Taxonomy" id="334771"/>
    <lineage>
        <taxon>Archaea</taxon>
        <taxon>Thermoproteota</taxon>
        <taxon>Thermoprotei</taxon>
        <taxon>Desulfurococcales</taxon>
        <taxon>Desulfurococcaceae</taxon>
        <taxon>Ignisphaera</taxon>
    </lineage>
</organism>
<dbReference type="PRINTS" id="PR00738">
    <property type="entry name" value="GLHYDRLASE20"/>
</dbReference>
<dbReference type="Pfam" id="PF00728">
    <property type="entry name" value="Glyco_hydro_20"/>
    <property type="match status" value="1"/>
</dbReference>
<dbReference type="GO" id="GO:0004563">
    <property type="term" value="F:beta-N-acetylhexosaminidase activity"/>
    <property type="evidence" value="ECO:0007669"/>
    <property type="project" value="UniProtKB-EC"/>
</dbReference>
<protein>
    <recommendedName>
        <fullName evidence="3">beta-N-acetylhexosaminidase</fullName>
        <ecNumber evidence="3">3.2.1.52</ecNumber>
    </recommendedName>
</protein>
<evidence type="ECO:0000256" key="1">
    <source>
        <dbReference type="ARBA" id="ARBA00001231"/>
    </source>
</evidence>
<gene>
    <name evidence="6" type="ORF">ENO26_04675</name>
</gene>
<dbReference type="EC" id="3.2.1.52" evidence="3"/>
<dbReference type="PANTHER" id="PTHR22600">
    <property type="entry name" value="BETA-HEXOSAMINIDASE"/>
    <property type="match status" value="1"/>
</dbReference>
<dbReference type="InterPro" id="IPR025705">
    <property type="entry name" value="Beta_hexosaminidase_sua/sub"/>
</dbReference>
<dbReference type="GO" id="GO:0030203">
    <property type="term" value="P:glycosaminoglycan metabolic process"/>
    <property type="evidence" value="ECO:0007669"/>
    <property type="project" value="TreeGrafter"/>
</dbReference>
<evidence type="ECO:0000256" key="2">
    <source>
        <dbReference type="ARBA" id="ARBA00006285"/>
    </source>
</evidence>
<evidence type="ECO:0000256" key="3">
    <source>
        <dbReference type="ARBA" id="ARBA00012663"/>
    </source>
</evidence>
<reference evidence="6" key="1">
    <citation type="journal article" date="2020" name="mSystems">
        <title>Genome- and Community-Level Interaction Insights into Carbon Utilization and Element Cycling Functions of Hydrothermarchaeota in Hydrothermal Sediment.</title>
        <authorList>
            <person name="Zhou Z."/>
            <person name="Liu Y."/>
            <person name="Xu W."/>
            <person name="Pan J."/>
            <person name="Luo Z.H."/>
            <person name="Li M."/>
        </authorList>
    </citation>
    <scope>NUCLEOTIDE SEQUENCE [LARGE SCALE GENOMIC DNA]</scope>
    <source>
        <strain evidence="6">SpSt-125</strain>
    </source>
</reference>
<dbReference type="InterPro" id="IPR015883">
    <property type="entry name" value="Glyco_hydro_20_cat"/>
</dbReference>
<dbReference type="GO" id="GO:0005975">
    <property type="term" value="P:carbohydrate metabolic process"/>
    <property type="evidence" value="ECO:0007669"/>
    <property type="project" value="InterPro"/>
</dbReference>
<proteinExistence type="inferred from homology"/>
<keyword evidence="4" id="KW-0378">Hydrolase</keyword>
<sequence>MVCGRVYIVPEPRRFEFDGTWYDFDGFSNFPEFLAREFGVPRGSWVVERVGGVGSGVVVEKGVVRIWGDERVALATVLQLVVQCRGRLPRVRVEEGFRFGFRGFHLDVARGGVPTVGALKKLLRWLFLLKYNYLGLYLEDLFPWGRYPDIGVHRGRYSREELREVIEYGSSLGVEVFPSLELLGHMENILMLPPYMRFSEWHNPAEGVLDVSSSEAREFALNLLEDVISFFPSKYIHIGGDETWALGRGKSLDKTISFEGPRLYEEYTKLLVEVVKSRGRVPVVWGDMITAAYLRESEKGLWRRVLESSLWRETIVANWDYTPSGVEHFKKIIRDVADRGLRQVVAPGLWNWNRFYPDYVTALENLRNFLTAAKEEPSVEGFLITAWGDDGSECLFSYLYPLLLASMEIAEGGGNWEEKWIALTGESRDVLEARKIFGKVDTVINEYEQRWGFWLPKHVLLKTRALSIYERYIPRELFDRLRKDLEEAIESSRNIWLPNDLQFIREFYIATLRALDKKTRVSDYIKLAEIYRELWLSERKPHGLEEVIGKLWRAAGVTELEKKTVDQ</sequence>
<comment type="caution">
    <text evidence="6">The sequence shown here is derived from an EMBL/GenBank/DDBJ whole genome shotgun (WGS) entry which is preliminary data.</text>
</comment>
<dbReference type="CDD" id="cd06565">
    <property type="entry name" value="GH20_GcnA-like"/>
    <property type="match status" value="1"/>
</dbReference>
<dbReference type="GO" id="GO:0016020">
    <property type="term" value="C:membrane"/>
    <property type="evidence" value="ECO:0007669"/>
    <property type="project" value="TreeGrafter"/>
</dbReference>
<dbReference type="PANTHER" id="PTHR22600:SF57">
    <property type="entry name" value="BETA-N-ACETYLHEXOSAMINIDASE"/>
    <property type="match status" value="1"/>
</dbReference>
<accession>A0A7J2U2R0</accession>
<dbReference type="EMBL" id="DSEU01000032">
    <property type="protein sequence ID" value="HEM66849.1"/>
    <property type="molecule type" value="Genomic_DNA"/>
</dbReference>
<dbReference type="InterPro" id="IPR017853">
    <property type="entry name" value="GH"/>
</dbReference>
<comment type="similarity">
    <text evidence="2">Belongs to the glycosyl hydrolase 20 family.</text>
</comment>
<dbReference type="AlphaFoldDB" id="A0A7J2U2R0"/>
<name>A0A7J2U2R0_9CREN</name>
<comment type="catalytic activity">
    <reaction evidence="1">
        <text>Hydrolysis of terminal non-reducing N-acetyl-D-hexosamine residues in N-acetyl-beta-D-hexosaminides.</text>
        <dbReference type="EC" id="3.2.1.52"/>
    </reaction>
</comment>
<evidence type="ECO:0000256" key="4">
    <source>
        <dbReference type="ARBA" id="ARBA00022801"/>
    </source>
</evidence>